<comment type="caution">
    <text evidence="1">The sequence shown here is derived from an EMBL/GenBank/DDBJ whole genome shotgun (WGS) entry which is preliminary data.</text>
</comment>
<name>A0ABW9ZT70_9BACT</name>
<sequence length="157" mass="17891">MNYKLDFQTAYQQFYLSDKESPKKTDSDSFWTSEAHNHRLAIEDGILGIGTACYGHVKGEVNILKNEEAKNDYTKYDHIVEGSIKISSGVMQVLDCPNVNSELEIKLPNGSYRVRIYSSNLRSVVGDDGDDYYRIDIWPDSKIGRAVLKQFDANRLE</sequence>
<dbReference type="Gene3D" id="2.60.34.30">
    <property type="entry name" value="Competence, DNA-entry nuclease inhibitor, ComJ"/>
    <property type="match status" value="1"/>
</dbReference>
<dbReference type="Proteomes" id="UP000753802">
    <property type="component" value="Unassembled WGS sequence"/>
</dbReference>
<evidence type="ECO:0000313" key="2">
    <source>
        <dbReference type="Proteomes" id="UP000753802"/>
    </source>
</evidence>
<accession>A0ABW9ZT70</accession>
<organism evidence="1 2">
    <name type="scientific">Sediminibacterium roseum</name>
    <dbReference type="NCBI Taxonomy" id="1978412"/>
    <lineage>
        <taxon>Bacteria</taxon>
        <taxon>Pseudomonadati</taxon>
        <taxon>Bacteroidota</taxon>
        <taxon>Chitinophagia</taxon>
        <taxon>Chitinophagales</taxon>
        <taxon>Chitinophagaceae</taxon>
        <taxon>Sediminibacterium</taxon>
    </lineage>
</organism>
<gene>
    <name evidence="1" type="ORF">GWC95_10375</name>
</gene>
<proteinExistence type="predicted"/>
<dbReference type="InterPro" id="IPR038691">
    <property type="entry name" value="ComJ_sf"/>
</dbReference>
<dbReference type="RefSeq" id="WP_161818630.1">
    <property type="nucleotide sequence ID" value="NZ_JAACJS010000012.1"/>
</dbReference>
<dbReference type="EMBL" id="JAACJS010000012">
    <property type="protein sequence ID" value="NCI50328.1"/>
    <property type="molecule type" value="Genomic_DNA"/>
</dbReference>
<keyword evidence="2" id="KW-1185">Reference proteome</keyword>
<protein>
    <submittedName>
        <fullName evidence="1">Uncharacterized protein</fullName>
    </submittedName>
</protein>
<reference evidence="1 2" key="1">
    <citation type="submission" date="2020-01" db="EMBL/GenBank/DDBJ databases">
        <title>Genome analysis.</title>
        <authorList>
            <person name="Wu S."/>
            <person name="Wang G."/>
        </authorList>
    </citation>
    <scope>NUCLEOTIDE SEQUENCE [LARGE SCALE GENOMIC DNA]</scope>
    <source>
        <strain evidence="1 2">SYL130</strain>
    </source>
</reference>
<evidence type="ECO:0000313" key="1">
    <source>
        <dbReference type="EMBL" id="NCI50328.1"/>
    </source>
</evidence>